<keyword evidence="6" id="KW-0732">Signal</keyword>
<evidence type="ECO:0000256" key="1">
    <source>
        <dbReference type="ARBA" id="ARBA00022559"/>
    </source>
</evidence>
<comment type="similarity">
    <text evidence="4">Belongs to the peroxidase family.</text>
</comment>
<feature type="domain" description="Plant heme peroxidase family profile" evidence="7">
    <location>
        <begin position="121"/>
        <end position="305"/>
    </location>
</feature>
<dbReference type="InterPro" id="IPR044831">
    <property type="entry name" value="Ccp1-like"/>
</dbReference>
<dbReference type="Pfam" id="PF01822">
    <property type="entry name" value="WSC"/>
    <property type="match status" value="2"/>
</dbReference>
<feature type="chain" id="PRO_5045477668" evidence="6">
    <location>
        <begin position="20"/>
        <end position="752"/>
    </location>
</feature>
<feature type="signal peptide" evidence="6">
    <location>
        <begin position="1"/>
        <end position="19"/>
    </location>
</feature>
<evidence type="ECO:0000256" key="3">
    <source>
        <dbReference type="ARBA" id="ARBA00023002"/>
    </source>
</evidence>
<accession>A0ABR3VLI5</accession>
<dbReference type="PROSITE" id="PS50873">
    <property type="entry name" value="PEROXIDASE_4"/>
    <property type="match status" value="1"/>
</dbReference>
<evidence type="ECO:0000313" key="9">
    <source>
        <dbReference type="EMBL" id="KAL1842674.1"/>
    </source>
</evidence>
<dbReference type="EMBL" id="JAZHXJ010001925">
    <property type="protein sequence ID" value="KAL1842674.1"/>
    <property type="molecule type" value="Genomic_DNA"/>
</dbReference>
<dbReference type="PANTHER" id="PTHR31356:SF53">
    <property type="entry name" value="HEME PEROXIDASE"/>
    <property type="match status" value="1"/>
</dbReference>
<protein>
    <submittedName>
        <fullName evidence="9">Uncharacterized protein</fullName>
    </submittedName>
</protein>
<feature type="region of interest" description="Disordered" evidence="5">
    <location>
        <begin position="544"/>
        <end position="579"/>
    </location>
</feature>
<keyword evidence="10" id="KW-1185">Reference proteome</keyword>
<feature type="domain" description="WSC" evidence="8">
    <location>
        <begin position="590"/>
        <end position="681"/>
    </location>
</feature>
<dbReference type="Proteomes" id="UP001586593">
    <property type="component" value="Unassembled WGS sequence"/>
</dbReference>
<gene>
    <name evidence="9" type="ORF">VTK73DRAFT_3070</name>
</gene>
<dbReference type="InterPro" id="IPR010255">
    <property type="entry name" value="Haem_peroxidase_sf"/>
</dbReference>
<dbReference type="PROSITE" id="PS51212">
    <property type="entry name" value="WSC"/>
    <property type="match status" value="1"/>
</dbReference>
<evidence type="ECO:0000313" key="10">
    <source>
        <dbReference type="Proteomes" id="UP001586593"/>
    </source>
</evidence>
<evidence type="ECO:0000259" key="7">
    <source>
        <dbReference type="PROSITE" id="PS50873"/>
    </source>
</evidence>
<dbReference type="PANTHER" id="PTHR31356">
    <property type="entry name" value="THYLAKOID LUMENAL 29 KDA PROTEIN, CHLOROPLASTIC-RELATED"/>
    <property type="match status" value="1"/>
</dbReference>
<organism evidence="9 10">
    <name type="scientific">Phialemonium thermophilum</name>
    <dbReference type="NCBI Taxonomy" id="223376"/>
    <lineage>
        <taxon>Eukaryota</taxon>
        <taxon>Fungi</taxon>
        <taxon>Dikarya</taxon>
        <taxon>Ascomycota</taxon>
        <taxon>Pezizomycotina</taxon>
        <taxon>Sordariomycetes</taxon>
        <taxon>Sordariomycetidae</taxon>
        <taxon>Cephalothecales</taxon>
        <taxon>Cephalothecaceae</taxon>
        <taxon>Phialemonium</taxon>
    </lineage>
</organism>
<comment type="caution">
    <text evidence="9">The sequence shown here is derived from an EMBL/GenBank/DDBJ whole genome shotgun (WGS) entry which is preliminary data.</text>
</comment>
<proteinExistence type="inferred from homology"/>
<dbReference type="SUPFAM" id="SSF48113">
    <property type="entry name" value="Heme-dependent peroxidases"/>
    <property type="match status" value="1"/>
</dbReference>
<evidence type="ECO:0000256" key="5">
    <source>
        <dbReference type="SAM" id="MobiDB-lite"/>
    </source>
</evidence>
<evidence type="ECO:0000256" key="2">
    <source>
        <dbReference type="ARBA" id="ARBA00022617"/>
    </source>
</evidence>
<evidence type="ECO:0000259" key="8">
    <source>
        <dbReference type="PROSITE" id="PS51212"/>
    </source>
</evidence>
<evidence type="ECO:0000256" key="6">
    <source>
        <dbReference type="SAM" id="SignalP"/>
    </source>
</evidence>
<name>A0ABR3VLI5_9PEZI</name>
<dbReference type="InterPro" id="IPR002889">
    <property type="entry name" value="WSC_carb-bd"/>
</dbReference>
<keyword evidence="1" id="KW-0575">Peroxidase</keyword>
<reference evidence="9 10" key="1">
    <citation type="journal article" date="2024" name="Commun. Biol.">
        <title>Comparative genomic analysis of thermophilic fungi reveals convergent evolutionary adaptations and gene losses.</title>
        <authorList>
            <person name="Steindorff A.S."/>
            <person name="Aguilar-Pontes M.V."/>
            <person name="Robinson A.J."/>
            <person name="Andreopoulos B."/>
            <person name="LaButti K."/>
            <person name="Kuo A."/>
            <person name="Mondo S."/>
            <person name="Riley R."/>
            <person name="Otillar R."/>
            <person name="Haridas S."/>
            <person name="Lipzen A."/>
            <person name="Grimwood J."/>
            <person name="Schmutz J."/>
            <person name="Clum A."/>
            <person name="Reid I.D."/>
            <person name="Moisan M.C."/>
            <person name="Butler G."/>
            <person name="Nguyen T.T.M."/>
            <person name="Dewar K."/>
            <person name="Conant G."/>
            <person name="Drula E."/>
            <person name="Henrissat B."/>
            <person name="Hansel C."/>
            <person name="Singer S."/>
            <person name="Hutchinson M.I."/>
            <person name="de Vries R.P."/>
            <person name="Natvig D.O."/>
            <person name="Powell A.J."/>
            <person name="Tsang A."/>
            <person name="Grigoriev I.V."/>
        </authorList>
    </citation>
    <scope>NUCLEOTIDE SEQUENCE [LARGE SCALE GENOMIC DNA]</scope>
    <source>
        <strain evidence="9 10">ATCC 24622</strain>
    </source>
</reference>
<sequence>MRPTSVPFLAGLVALTVRADPTWPASTDDLEEIMYQLQGTGARLFSDVISPCTNEASGPGRQNAAEWLRVGFHDMATANTYFGTGGLDGSLQFELTNTENTGPGHATTLKFLGNYVSSRTSLADLIAAAVYASVRSCGGPVVPVRAGRQDATEAGNPGVPQPQNSIGIFTDQFDRMGFSVPEMIQVLACGHTLGGVHSPEFPDLVPANSAPDDEAALDTSVAVFDNKVVTEYLAGTTKNPLVVGPSARIGKNSDFKVFNADANATMATLADPATFMNTCKTVLQKMIDTVPSGVVLTADPVTPYAVKPVDLQLTLNPDGQTLLLSGYIRVRTTNLPASSISSLTLTYKDRNGGNDCGSCATTATVQGSAAGFDDTFAFFPIAANIDTSTGISSFTVALHLSDSTTQIYDNNGHSYPITDAVLLQTPQSCLLQGTGALTVSALVRNDRTSLPVTLGVTYPVPRNTPDQNPVPALQNATVSMTKGKCVGDYTFYTGTYTIPGGLSFNARVDVISGDGDDVQVDDFNDAGKLAGTCRDYTGVASCSGAGPTSGEPSSSPTGTPTTTPTPTDTPTSATSATPTATLSHREIIGGYTLVSCWTEGANVRALRGASFAYDGMTLESCMGNCSGFAYWGAEYGRECYCGNSLDASSAEAPLSECDMVCSGDATEYCGAGNRLELYSTTATQSPTPTPTATLAVKPTVGAYSFVGCITEGVGIRALSEDSYAADDMTLESCAAFCSDFTYFGTEYGRECR</sequence>
<dbReference type="InterPro" id="IPR002016">
    <property type="entry name" value="Haem_peroxidase"/>
</dbReference>
<dbReference type="SMART" id="SM00321">
    <property type="entry name" value="WSC"/>
    <property type="match status" value="1"/>
</dbReference>
<dbReference type="Gene3D" id="1.10.520.10">
    <property type="match status" value="1"/>
</dbReference>
<keyword evidence="3" id="KW-0560">Oxidoreductase</keyword>
<evidence type="ECO:0000256" key="4">
    <source>
        <dbReference type="RuleBase" id="RU004241"/>
    </source>
</evidence>
<dbReference type="Pfam" id="PF00141">
    <property type="entry name" value="peroxidase"/>
    <property type="match status" value="1"/>
</dbReference>
<keyword evidence="2" id="KW-0349">Heme</keyword>
<keyword evidence="2" id="KW-0408">Iron</keyword>
<keyword evidence="2" id="KW-0479">Metal-binding</keyword>
<dbReference type="PRINTS" id="PR00458">
    <property type="entry name" value="PEROXIDASE"/>
</dbReference>